<dbReference type="RefSeq" id="XP_018295104.1">
    <property type="nucleotide sequence ID" value="XM_018433725.1"/>
</dbReference>
<dbReference type="VEuPathDB" id="FungiDB:PHYBLDRAFT_158061"/>
<feature type="compositionally biased region" description="Basic and acidic residues" evidence="1">
    <location>
        <begin position="207"/>
        <end position="252"/>
    </location>
</feature>
<dbReference type="STRING" id="763407.A0A167P1E0"/>
<gene>
    <name evidence="3" type="ORF">PHYBLDRAFT_158061</name>
</gene>
<dbReference type="PANTHER" id="PTHR47102:SF2">
    <property type="entry name" value="PROTEIN BNI1"/>
    <property type="match status" value="1"/>
</dbReference>
<dbReference type="InterPro" id="IPR051661">
    <property type="entry name" value="Actin_filament_regulator"/>
</dbReference>
<name>A0A167P1E0_PHYB8</name>
<sequence length="330" mass="37330">MTIVLEVADTLKNSSSLKELLCLILLLGNFMNASSIQGGAFGMRISSINKLADTKASNISSMSLLNVLAGVTRREFPHILTFLDDLKNASQAARIMASFNDMSQQYAEMRMSLRQLEVELGSKWQGEGVQLEEGDRFLAVMNEHREAAANRFEDLQTLYLNMDAKWKSVMVFYGENPAVMRPDDFFSTFSEFVKNWKEASIQEEKYTQRMEREEKKKREDEEHKARMEAKKEAKRLAENTDGKVDTPQRVEGVDISEEATTGTEDDRKMMDNLLAKLRTGESEVRTRHARRAGRSREVQDNSDVMPALRPSTSTQPGALSAEALLRSLQA</sequence>
<dbReference type="GeneID" id="28994631"/>
<dbReference type="PROSITE" id="PS51444">
    <property type="entry name" value="FH2"/>
    <property type="match status" value="1"/>
</dbReference>
<keyword evidence="4" id="KW-1185">Reference proteome</keyword>
<dbReference type="InterPro" id="IPR015425">
    <property type="entry name" value="FH2_Formin"/>
</dbReference>
<organism evidence="3 4">
    <name type="scientific">Phycomyces blakesleeanus (strain ATCC 8743b / DSM 1359 / FGSC 10004 / NBRC 33097 / NRRL 1555)</name>
    <dbReference type="NCBI Taxonomy" id="763407"/>
    <lineage>
        <taxon>Eukaryota</taxon>
        <taxon>Fungi</taxon>
        <taxon>Fungi incertae sedis</taxon>
        <taxon>Mucoromycota</taxon>
        <taxon>Mucoromycotina</taxon>
        <taxon>Mucoromycetes</taxon>
        <taxon>Mucorales</taxon>
        <taxon>Phycomycetaceae</taxon>
        <taxon>Phycomyces</taxon>
    </lineage>
</organism>
<feature type="non-terminal residue" evidence="3">
    <location>
        <position position="330"/>
    </location>
</feature>
<dbReference type="Gene3D" id="1.20.58.2220">
    <property type="entry name" value="Formin, FH2 domain"/>
    <property type="match status" value="1"/>
</dbReference>
<feature type="domain" description="FH2" evidence="2">
    <location>
        <begin position="1"/>
        <end position="222"/>
    </location>
</feature>
<dbReference type="PANTHER" id="PTHR47102">
    <property type="entry name" value="PROTEIN BNI1"/>
    <property type="match status" value="1"/>
</dbReference>
<dbReference type="Pfam" id="PF02181">
    <property type="entry name" value="FH2"/>
    <property type="match status" value="1"/>
</dbReference>
<feature type="region of interest" description="Disordered" evidence="1">
    <location>
        <begin position="207"/>
        <end position="330"/>
    </location>
</feature>
<evidence type="ECO:0000313" key="3">
    <source>
        <dbReference type="EMBL" id="OAD77064.1"/>
    </source>
</evidence>
<reference evidence="4" key="1">
    <citation type="submission" date="2015-06" db="EMBL/GenBank/DDBJ databases">
        <title>Expansion of signal transduction pathways in fungi by whole-genome duplication.</title>
        <authorList>
            <consortium name="DOE Joint Genome Institute"/>
            <person name="Corrochano L.M."/>
            <person name="Kuo A."/>
            <person name="Marcet-Houben M."/>
            <person name="Polaino S."/>
            <person name="Salamov A."/>
            <person name="Villalobos J.M."/>
            <person name="Alvarez M.I."/>
            <person name="Avalos J."/>
            <person name="Benito E.P."/>
            <person name="Benoit I."/>
            <person name="Burger G."/>
            <person name="Camino L.P."/>
            <person name="Canovas D."/>
            <person name="Cerda-Olmedo E."/>
            <person name="Cheng J.-F."/>
            <person name="Dominguez A."/>
            <person name="Elias M."/>
            <person name="Eslava A.P."/>
            <person name="Glaser F."/>
            <person name="Grimwood J."/>
            <person name="Gutierrez G."/>
            <person name="Heitman J."/>
            <person name="Henrissat B."/>
            <person name="Iturriaga E.A."/>
            <person name="Lang B.F."/>
            <person name="Lavin J.L."/>
            <person name="Lee S."/>
            <person name="Li W."/>
            <person name="Lindquist E."/>
            <person name="Lopez-Garcia S."/>
            <person name="Luque E.M."/>
            <person name="Marcos A.T."/>
            <person name="Martin J."/>
            <person name="McCluskey K."/>
            <person name="Medina H.R."/>
            <person name="Miralles-Duran A."/>
            <person name="Miyazaki A."/>
            <person name="Munoz-Torres E."/>
            <person name="Oguiza J.A."/>
            <person name="Ohm R."/>
            <person name="Olmedo M."/>
            <person name="Orejas M."/>
            <person name="Ortiz-Castellanos L."/>
            <person name="Pisabarro A.G."/>
            <person name="Rodriguez-Romero J."/>
            <person name="Ruiz-Herrera J."/>
            <person name="Ruiz-Vazquez R."/>
            <person name="Sanz C."/>
            <person name="Schackwitz W."/>
            <person name="Schmutz J."/>
            <person name="Shahriari M."/>
            <person name="Shelest E."/>
            <person name="Silva-Franco F."/>
            <person name="Soanes D."/>
            <person name="Syed K."/>
            <person name="Tagua V.G."/>
            <person name="Talbot N.J."/>
            <person name="Thon M."/>
            <person name="De vries R.P."/>
            <person name="Wiebenga A."/>
            <person name="Yadav J.S."/>
            <person name="Braun E.L."/>
            <person name="Baker S."/>
            <person name="Garre V."/>
            <person name="Horwitz B."/>
            <person name="Torres-Martinez S."/>
            <person name="Idnurm A."/>
            <person name="Herrera-Estrella A."/>
            <person name="Gabaldon T."/>
            <person name="Grigoriev I.V."/>
        </authorList>
    </citation>
    <scope>NUCLEOTIDE SEQUENCE [LARGE SCALE GENOMIC DNA]</scope>
    <source>
        <strain evidence="4">NRRL 1555(-)</strain>
    </source>
</reference>
<dbReference type="SUPFAM" id="SSF101447">
    <property type="entry name" value="Formin homology 2 domain (FH2 domain)"/>
    <property type="match status" value="1"/>
</dbReference>
<accession>A0A167P1E0</accession>
<dbReference type="OrthoDB" id="1104827at2759"/>
<dbReference type="EMBL" id="KV440975">
    <property type="protein sequence ID" value="OAD77064.1"/>
    <property type="molecule type" value="Genomic_DNA"/>
</dbReference>
<dbReference type="Proteomes" id="UP000077315">
    <property type="component" value="Unassembled WGS sequence"/>
</dbReference>
<dbReference type="InterPro" id="IPR042201">
    <property type="entry name" value="FH2_Formin_sf"/>
</dbReference>
<evidence type="ECO:0000313" key="4">
    <source>
        <dbReference type="Proteomes" id="UP000077315"/>
    </source>
</evidence>
<dbReference type="AlphaFoldDB" id="A0A167P1E0"/>
<proteinExistence type="predicted"/>
<evidence type="ECO:0000259" key="2">
    <source>
        <dbReference type="PROSITE" id="PS51444"/>
    </source>
</evidence>
<dbReference type="InParanoid" id="A0A167P1E0"/>
<protein>
    <recommendedName>
        <fullName evidence="2">FH2 domain-containing protein</fullName>
    </recommendedName>
</protein>
<evidence type="ECO:0000256" key="1">
    <source>
        <dbReference type="SAM" id="MobiDB-lite"/>
    </source>
</evidence>